<dbReference type="InterPro" id="IPR029000">
    <property type="entry name" value="Cyclophilin-like_dom_sf"/>
</dbReference>
<keyword evidence="2" id="KW-0378">Hydrolase</keyword>
<evidence type="ECO:0000256" key="3">
    <source>
        <dbReference type="ARBA" id="ARBA00022840"/>
    </source>
</evidence>
<feature type="domain" description="Carboxyltransferase" evidence="4">
    <location>
        <begin position="25"/>
        <end position="288"/>
    </location>
</feature>
<dbReference type="SMART" id="SM00797">
    <property type="entry name" value="AHS2"/>
    <property type="match status" value="1"/>
</dbReference>
<evidence type="ECO:0000313" key="6">
    <source>
        <dbReference type="Proteomes" id="UP000782610"/>
    </source>
</evidence>
<keyword evidence="1" id="KW-0547">Nucleotide-binding</keyword>
<protein>
    <recommendedName>
        <fullName evidence="4">Carboxyltransferase domain-containing protein</fullName>
    </recommendedName>
</protein>
<proteinExistence type="predicted"/>
<dbReference type="AlphaFoldDB" id="A0A933L211"/>
<dbReference type="SUPFAM" id="SSF50891">
    <property type="entry name" value="Cyclophilin-like"/>
    <property type="match status" value="1"/>
</dbReference>
<sequence>MTAILLTRAGPLTTLQDAGRFGMLAHGISASGPMDRGAYLAAGAALERAGETAIEFSQGLEFDTVGDLRLAVAGGDFKLWVNGAAADWPGAMTLKSGDHVAIAPGAWGNYGYLRFVREIDITPVLGSRSTNVTVGLGGFKGRALKAGDRVGFGAEGQPVVALDAPRSEGPIRVIWGLHADLFDGAVRRRYVEQGFLVSTNLDRMGVRLTDPVGVFDGQRKLNLVSDAIVPGDIQILGDGTPIVLMRDHQPTGGYPRIATVVSADLDRFAQLRPGTEVRFRPVTLEHAR</sequence>
<name>A0A933L211_9HYPH</name>
<dbReference type="Proteomes" id="UP000782610">
    <property type="component" value="Unassembled WGS sequence"/>
</dbReference>
<dbReference type="Gene3D" id="2.40.100.10">
    <property type="entry name" value="Cyclophilin-like"/>
    <property type="match status" value="1"/>
</dbReference>
<evidence type="ECO:0000256" key="2">
    <source>
        <dbReference type="ARBA" id="ARBA00022801"/>
    </source>
</evidence>
<reference evidence="5" key="1">
    <citation type="submission" date="2020-07" db="EMBL/GenBank/DDBJ databases">
        <title>Huge and variable diversity of episymbiotic CPR bacteria and DPANN archaea in groundwater ecosystems.</title>
        <authorList>
            <person name="He C.Y."/>
            <person name="Keren R."/>
            <person name="Whittaker M."/>
            <person name="Farag I.F."/>
            <person name="Doudna J."/>
            <person name="Cate J.H.D."/>
            <person name="Banfield J.F."/>
        </authorList>
    </citation>
    <scope>NUCLEOTIDE SEQUENCE</scope>
    <source>
        <strain evidence="5">NC_groundwater_1586_Pr3_B-0.1um_66_15</strain>
    </source>
</reference>
<dbReference type="GO" id="GO:0005524">
    <property type="term" value="F:ATP binding"/>
    <property type="evidence" value="ECO:0007669"/>
    <property type="project" value="UniProtKB-KW"/>
</dbReference>
<dbReference type="InterPro" id="IPR052708">
    <property type="entry name" value="PxpC"/>
</dbReference>
<gene>
    <name evidence="5" type="ORF">HY834_07890</name>
</gene>
<dbReference type="InterPro" id="IPR003778">
    <property type="entry name" value="CT_A_B"/>
</dbReference>
<evidence type="ECO:0000256" key="1">
    <source>
        <dbReference type="ARBA" id="ARBA00022741"/>
    </source>
</evidence>
<dbReference type="PANTHER" id="PTHR43309">
    <property type="entry name" value="5-OXOPROLINASE SUBUNIT C"/>
    <property type="match status" value="1"/>
</dbReference>
<dbReference type="Pfam" id="PF02626">
    <property type="entry name" value="CT_A_B"/>
    <property type="match status" value="1"/>
</dbReference>
<organism evidence="5 6">
    <name type="scientific">Devosia nanyangense</name>
    <dbReference type="NCBI Taxonomy" id="1228055"/>
    <lineage>
        <taxon>Bacteria</taxon>
        <taxon>Pseudomonadati</taxon>
        <taxon>Pseudomonadota</taxon>
        <taxon>Alphaproteobacteria</taxon>
        <taxon>Hyphomicrobiales</taxon>
        <taxon>Devosiaceae</taxon>
        <taxon>Devosia</taxon>
    </lineage>
</organism>
<evidence type="ECO:0000259" key="4">
    <source>
        <dbReference type="SMART" id="SM00797"/>
    </source>
</evidence>
<evidence type="ECO:0000313" key="5">
    <source>
        <dbReference type="EMBL" id="MBI4921657.1"/>
    </source>
</evidence>
<dbReference type="PANTHER" id="PTHR43309:SF5">
    <property type="entry name" value="5-OXOPROLINASE SUBUNIT C"/>
    <property type="match status" value="1"/>
</dbReference>
<comment type="caution">
    <text evidence="5">The sequence shown here is derived from an EMBL/GenBank/DDBJ whole genome shotgun (WGS) entry which is preliminary data.</text>
</comment>
<accession>A0A933L211</accession>
<dbReference type="GO" id="GO:0016787">
    <property type="term" value="F:hydrolase activity"/>
    <property type="evidence" value="ECO:0007669"/>
    <property type="project" value="UniProtKB-KW"/>
</dbReference>
<dbReference type="EMBL" id="JACRAF010000022">
    <property type="protein sequence ID" value="MBI4921657.1"/>
    <property type="molecule type" value="Genomic_DNA"/>
</dbReference>
<keyword evidence="3" id="KW-0067">ATP-binding</keyword>